<evidence type="ECO:0000313" key="2">
    <source>
        <dbReference type="EMBL" id="GEL60037.1"/>
    </source>
</evidence>
<dbReference type="SUPFAM" id="SSF47413">
    <property type="entry name" value="lambda repressor-like DNA-binding domains"/>
    <property type="match status" value="1"/>
</dbReference>
<dbReference type="Proteomes" id="UP000321891">
    <property type="component" value="Unassembled WGS sequence"/>
</dbReference>
<sequence length="91" mass="10364">MMSDRVPPRHLASIVAAIIRRERKRCDMTRLELAERLECTENAVFVAESGCASPSLPLLFDMLWIMDCPQSVFLEITEADARLRSRKEQAA</sequence>
<dbReference type="GO" id="GO:0003677">
    <property type="term" value="F:DNA binding"/>
    <property type="evidence" value="ECO:0007669"/>
    <property type="project" value="InterPro"/>
</dbReference>
<dbReference type="Proteomes" id="UP000032671">
    <property type="component" value="Unassembled WGS sequence"/>
</dbReference>
<dbReference type="EMBL" id="BJVU01000020">
    <property type="protein sequence ID" value="GEL60037.1"/>
    <property type="molecule type" value="Genomic_DNA"/>
</dbReference>
<gene>
    <name evidence="1" type="ORF">Abci_009_026</name>
    <name evidence="2" type="ORF">ACI01nite_26390</name>
</gene>
<protein>
    <recommendedName>
        <fullName evidence="5">HTH cro/C1-type domain-containing protein</fullName>
    </recommendedName>
</protein>
<reference evidence="1 3" key="1">
    <citation type="submission" date="2012-11" db="EMBL/GenBank/DDBJ databases">
        <title>Whole genome sequence of Acetobacter cibinongensis 4H-1.</title>
        <authorList>
            <person name="Azuma Y."/>
            <person name="Higashiura N."/>
            <person name="Hirakawa H."/>
            <person name="Matsushita K."/>
        </authorList>
    </citation>
    <scope>NUCLEOTIDE SEQUENCE [LARGE SCALE GENOMIC DNA]</scope>
    <source>
        <strain evidence="1 3">4H-1</strain>
    </source>
</reference>
<comment type="caution">
    <text evidence="1">The sequence shown here is derived from an EMBL/GenBank/DDBJ whole genome shotgun (WGS) entry which is preliminary data.</text>
</comment>
<dbReference type="RefSeq" id="WP_146807031.1">
    <property type="nucleotide sequence ID" value="NZ_BAMV01000009.1"/>
</dbReference>
<organism evidence="1 3">
    <name type="scientific">Acetobacter cibinongensis</name>
    <dbReference type="NCBI Taxonomy" id="146475"/>
    <lineage>
        <taxon>Bacteria</taxon>
        <taxon>Pseudomonadati</taxon>
        <taxon>Pseudomonadota</taxon>
        <taxon>Alphaproteobacteria</taxon>
        <taxon>Acetobacterales</taxon>
        <taxon>Acetobacteraceae</taxon>
        <taxon>Acetobacter</taxon>
    </lineage>
</organism>
<dbReference type="STRING" id="1231339.Abci_009_026"/>
<proteinExistence type="predicted"/>
<evidence type="ECO:0008006" key="5">
    <source>
        <dbReference type="Google" id="ProtNLM"/>
    </source>
</evidence>
<reference evidence="2 4" key="2">
    <citation type="submission" date="2019-07" db="EMBL/GenBank/DDBJ databases">
        <title>Whole genome shotgun sequence of Acetobacter cibinongensis NBRC 16605.</title>
        <authorList>
            <person name="Hosoyama A."/>
            <person name="Uohara A."/>
            <person name="Ohji S."/>
            <person name="Ichikawa N."/>
        </authorList>
    </citation>
    <scope>NUCLEOTIDE SEQUENCE [LARGE SCALE GENOMIC DNA]</scope>
    <source>
        <strain evidence="2 4">NBRC 16605</strain>
    </source>
</reference>
<accession>A0A6N3STU3</accession>
<dbReference type="Gene3D" id="1.10.260.40">
    <property type="entry name" value="lambda repressor-like DNA-binding domains"/>
    <property type="match status" value="1"/>
</dbReference>
<evidence type="ECO:0000313" key="3">
    <source>
        <dbReference type="Proteomes" id="UP000032671"/>
    </source>
</evidence>
<name>A0A0D6N3M5_9PROT</name>
<evidence type="ECO:0000313" key="4">
    <source>
        <dbReference type="Proteomes" id="UP000321891"/>
    </source>
</evidence>
<evidence type="ECO:0000313" key="1">
    <source>
        <dbReference type="EMBL" id="GAN60121.1"/>
    </source>
</evidence>
<dbReference type="InterPro" id="IPR010982">
    <property type="entry name" value="Lambda_DNA-bd_dom_sf"/>
</dbReference>
<dbReference type="AlphaFoldDB" id="A0A0D6N3M5"/>
<keyword evidence="4" id="KW-1185">Reference proteome</keyword>
<accession>A0A0D6N3M5</accession>
<dbReference type="EMBL" id="BAMV01000009">
    <property type="protein sequence ID" value="GAN60121.1"/>
    <property type="molecule type" value="Genomic_DNA"/>
</dbReference>